<evidence type="ECO:0000313" key="9">
    <source>
        <dbReference type="Proteomes" id="UP000195437"/>
    </source>
</evidence>
<dbReference type="InterPro" id="IPR002942">
    <property type="entry name" value="S4_RNA-bd"/>
</dbReference>
<dbReference type="HAMAP" id="MF_00871">
    <property type="entry name" value="RqcP"/>
    <property type="match status" value="1"/>
</dbReference>
<comment type="subunit">
    <text evidence="5">Associates with stalled 50S ribosomal subunits. Binds to RqcH, 23S rRNA and the P-site tRNA. Does not require RqcH for association with 50S subunits.</text>
</comment>
<feature type="compositionally biased region" description="Acidic residues" evidence="6">
    <location>
        <begin position="88"/>
        <end position="99"/>
    </location>
</feature>
<name>A0A1Y0INU5_9BACL</name>
<gene>
    <name evidence="5" type="primary">rqcP</name>
    <name evidence="8" type="ORF">CBW65_07765</name>
</gene>
<dbReference type="SMART" id="SM00363">
    <property type="entry name" value="S4"/>
    <property type="match status" value="1"/>
</dbReference>
<evidence type="ECO:0000256" key="3">
    <source>
        <dbReference type="ARBA" id="ARBA00022884"/>
    </source>
</evidence>
<dbReference type="CDD" id="cd00165">
    <property type="entry name" value="S4"/>
    <property type="match status" value="1"/>
</dbReference>
<keyword evidence="9" id="KW-1185">Reference proteome</keyword>
<dbReference type="OrthoDB" id="9805210at2"/>
<dbReference type="InterPro" id="IPR025490">
    <property type="entry name" value="RqcP"/>
</dbReference>
<evidence type="ECO:0000256" key="2">
    <source>
        <dbReference type="ARBA" id="ARBA00022730"/>
    </source>
</evidence>
<keyword evidence="4 5" id="KW-0648">Protein biosynthesis</keyword>
<evidence type="ECO:0000313" key="8">
    <source>
        <dbReference type="EMBL" id="ARU60994.1"/>
    </source>
</evidence>
<dbReference type="GO" id="GO:0072344">
    <property type="term" value="P:rescue of stalled ribosome"/>
    <property type="evidence" value="ECO:0007669"/>
    <property type="project" value="UniProtKB-UniRule"/>
</dbReference>
<evidence type="ECO:0000259" key="7">
    <source>
        <dbReference type="SMART" id="SM00363"/>
    </source>
</evidence>
<dbReference type="GO" id="GO:0000049">
    <property type="term" value="F:tRNA binding"/>
    <property type="evidence" value="ECO:0007669"/>
    <property type="project" value="UniProtKB-UniRule"/>
</dbReference>
<dbReference type="EMBL" id="CP021434">
    <property type="protein sequence ID" value="ARU60994.1"/>
    <property type="molecule type" value="Genomic_DNA"/>
</dbReference>
<organism evidence="8 9">
    <name type="scientific">Tumebacillus avium</name>
    <dbReference type="NCBI Taxonomy" id="1903704"/>
    <lineage>
        <taxon>Bacteria</taxon>
        <taxon>Bacillati</taxon>
        <taxon>Bacillota</taxon>
        <taxon>Bacilli</taxon>
        <taxon>Bacillales</taxon>
        <taxon>Alicyclobacillaceae</taxon>
        <taxon>Tumebacillus</taxon>
    </lineage>
</organism>
<dbReference type="PROSITE" id="PS50889">
    <property type="entry name" value="S4"/>
    <property type="match status" value="1"/>
</dbReference>
<dbReference type="RefSeq" id="WP_087456379.1">
    <property type="nucleotide sequence ID" value="NZ_CP021434.1"/>
</dbReference>
<feature type="domain" description="RNA-binding S4" evidence="7">
    <location>
        <begin position="1"/>
        <end position="61"/>
    </location>
</feature>
<evidence type="ECO:0000256" key="6">
    <source>
        <dbReference type="SAM" id="MobiDB-lite"/>
    </source>
</evidence>
<comment type="similarity">
    <text evidence="5">Belongs to the RqcP family.</text>
</comment>
<dbReference type="InterPro" id="IPR036986">
    <property type="entry name" value="S4_RNA-bd_sf"/>
</dbReference>
<dbReference type="Gene3D" id="3.10.290.10">
    <property type="entry name" value="RNA-binding S4 domain"/>
    <property type="match status" value="1"/>
</dbReference>
<comment type="function">
    <text evidence="5">Key component of the ribosome quality control system (RQC), a ribosome-associated complex that mediates the extraction of incompletely synthesized nascent chains from stalled ribosomes and their subsequent degradation. RqcH recruits Ala-charged tRNA, and with RqcP directs the elongation of stalled nascent chains on 50S ribosomal subunits, leading to non-templated C-terminal alanine extensions (Ala tail). The Ala tail promotes nascent chain degradation. RqcP is associated with the translocation-like movement of the peptidyl-tRNA from the A-site into the P-site.</text>
</comment>
<sequence length="99" mass="10997">MRLDKFLKVSRLIKRRTLAKEVCDQGRISINGRPAKASTSVTAGDVLTVTFGQKIVEARVEVLQESAKKDLAAQMYTILSETKRSGEPDLDDDDEEDEA</sequence>
<dbReference type="GO" id="GO:0043023">
    <property type="term" value="F:ribosomal large subunit binding"/>
    <property type="evidence" value="ECO:0007669"/>
    <property type="project" value="UniProtKB-UniRule"/>
</dbReference>
<evidence type="ECO:0000256" key="1">
    <source>
        <dbReference type="ARBA" id="ARBA00022555"/>
    </source>
</evidence>
<keyword evidence="3 5" id="KW-0694">RNA-binding</keyword>
<proteinExistence type="inferred from homology"/>
<dbReference type="AlphaFoldDB" id="A0A1Y0INU5"/>
<keyword evidence="2 5" id="KW-0699">rRNA-binding</keyword>
<dbReference type="GO" id="GO:0019843">
    <property type="term" value="F:rRNA binding"/>
    <property type="evidence" value="ECO:0007669"/>
    <property type="project" value="UniProtKB-UniRule"/>
</dbReference>
<dbReference type="Pfam" id="PF01479">
    <property type="entry name" value="S4"/>
    <property type="match status" value="1"/>
</dbReference>
<dbReference type="SUPFAM" id="SSF55174">
    <property type="entry name" value="Alpha-L RNA-binding motif"/>
    <property type="match status" value="1"/>
</dbReference>
<evidence type="ECO:0000256" key="5">
    <source>
        <dbReference type="HAMAP-Rule" id="MF_00871"/>
    </source>
</evidence>
<dbReference type="KEGG" id="tum:CBW65_07765"/>
<reference evidence="9" key="1">
    <citation type="submission" date="2017-05" db="EMBL/GenBank/DDBJ databases">
        <authorList>
            <person name="Sung H."/>
        </authorList>
    </citation>
    <scope>NUCLEOTIDE SEQUENCE [LARGE SCALE GENOMIC DNA]</scope>
    <source>
        <strain evidence="9">AR23208</strain>
    </source>
</reference>
<accession>A0A1Y0INU5</accession>
<feature type="region of interest" description="Disordered" evidence="6">
    <location>
        <begin position="80"/>
        <end position="99"/>
    </location>
</feature>
<dbReference type="Proteomes" id="UP000195437">
    <property type="component" value="Chromosome"/>
</dbReference>
<evidence type="ECO:0000256" key="4">
    <source>
        <dbReference type="ARBA" id="ARBA00022917"/>
    </source>
</evidence>
<protein>
    <recommendedName>
        <fullName evidence="5">RQC P-site tRNA stabilizing factor</fullName>
        <shortName evidence="5">RqcP</shortName>
    </recommendedName>
    <alternativeName>
        <fullName evidence="5">Ribosome-associated protein quality control protein P</fullName>
    </alternativeName>
</protein>
<dbReference type="PIRSF" id="PIRSF038881">
    <property type="entry name" value="RNAbp_HP1423"/>
    <property type="match status" value="1"/>
</dbReference>
<keyword evidence="1 5" id="KW-0820">tRNA-binding</keyword>